<protein>
    <recommendedName>
        <fullName evidence="4">Histidine kinase/HSP90-like ATPase domain-containing protein</fullName>
    </recommendedName>
</protein>
<dbReference type="Gene3D" id="1.20.5.1930">
    <property type="match status" value="1"/>
</dbReference>
<evidence type="ECO:0000256" key="1">
    <source>
        <dbReference type="ARBA" id="ARBA00022679"/>
    </source>
</evidence>
<dbReference type="InterPro" id="IPR050482">
    <property type="entry name" value="Sensor_HK_TwoCompSys"/>
</dbReference>
<dbReference type="Pfam" id="PF07730">
    <property type="entry name" value="HisKA_3"/>
    <property type="match status" value="1"/>
</dbReference>
<evidence type="ECO:0000256" key="3">
    <source>
        <dbReference type="ARBA" id="ARBA00023012"/>
    </source>
</evidence>
<dbReference type="AlphaFoldDB" id="A0A6J4MZ67"/>
<dbReference type="InterPro" id="IPR011712">
    <property type="entry name" value="Sig_transdc_His_kin_sub3_dim/P"/>
</dbReference>
<reference evidence="5" key="1">
    <citation type="submission" date="2020-02" db="EMBL/GenBank/DDBJ databases">
        <authorList>
            <person name="Meier V. D."/>
        </authorList>
    </citation>
    <scope>NUCLEOTIDE SEQUENCE</scope>
    <source>
        <strain evidence="5">AVDCRST_MAG89</strain>
    </source>
</reference>
<gene>
    <name evidence="5" type="ORF">AVDCRST_MAG89-4560</name>
</gene>
<dbReference type="PANTHER" id="PTHR24421">
    <property type="entry name" value="NITRATE/NITRITE SENSOR PROTEIN NARX-RELATED"/>
    <property type="match status" value="1"/>
</dbReference>
<dbReference type="PANTHER" id="PTHR24421:SF62">
    <property type="entry name" value="SENSORY TRANSDUCTION HISTIDINE KINASE"/>
    <property type="match status" value="1"/>
</dbReference>
<name>A0A6J4MZ67_9BACT</name>
<dbReference type="GO" id="GO:0000155">
    <property type="term" value="F:phosphorelay sensor kinase activity"/>
    <property type="evidence" value="ECO:0007669"/>
    <property type="project" value="InterPro"/>
</dbReference>
<evidence type="ECO:0000256" key="2">
    <source>
        <dbReference type="ARBA" id="ARBA00022777"/>
    </source>
</evidence>
<accession>A0A6J4MZ67</accession>
<dbReference type="GO" id="GO:0046983">
    <property type="term" value="F:protein dimerization activity"/>
    <property type="evidence" value="ECO:0007669"/>
    <property type="project" value="InterPro"/>
</dbReference>
<sequence>GRMTGGSPQPSTMLTMVACGAGWSPTMADMAGWVPPGIEVVPLADDPLLETDHHAVWRDDTPLASAFVRLVFELRDVVEPAAPPRAPRGTVSNAAYTPLLARRYAERARIARDVHDALLQDVLGCELQLEALRRRLPSSLDQENRELQDVIERLERVARDGREAVKSLGPDAPGARNLAVALSLAAESVRAGSPARFRVQTTGAVRELAPRADGAAFRIGVEAITNAFLHASPTLLSVTLTYSDDLFRLRIADDGAGIPPEVLSGGHPGQLGLPMMKERAAAAGATLAIRSDPDTGTVVEMEVPGGVAFAGE</sequence>
<keyword evidence="1" id="KW-0808">Transferase</keyword>
<keyword evidence="2" id="KW-0418">Kinase</keyword>
<dbReference type="Pfam" id="PF02518">
    <property type="entry name" value="HATPase_c"/>
    <property type="match status" value="1"/>
</dbReference>
<feature type="domain" description="Histidine kinase/HSP90-like ATPase" evidence="4">
    <location>
        <begin position="212"/>
        <end position="307"/>
    </location>
</feature>
<dbReference type="Gene3D" id="3.30.565.10">
    <property type="entry name" value="Histidine kinase-like ATPase, C-terminal domain"/>
    <property type="match status" value="1"/>
</dbReference>
<organism evidence="5">
    <name type="scientific">uncultured Gemmatimonadota bacterium</name>
    <dbReference type="NCBI Taxonomy" id="203437"/>
    <lineage>
        <taxon>Bacteria</taxon>
        <taxon>Pseudomonadati</taxon>
        <taxon>Gemmatimonadota</taxon>
        <taxon>environmental samples</taxon>
    </lineage>
</organism>
<dbReference type="InterPro" id="IPR003594">
    <property type="entry name" value="HATPase_dom"/>
</dbReference>
<keyword evidence="3" id="KW-0902">Two-component regulatory system</keyword>
<evidence type="ECO:0000259" key="4">
    <source>
        <dbReference type="SMART" id="SM00387"/>
    </source>
</evidence>
<dbReference type="InterPro" id="IPR036890">
    <property type="entry name" value="HATPase_C_sf"/>
</dbReference>
<dbReference type="SMART" id="SM00387">
    <property type="entry name" value="HATPase_c"/>
    <property type="match status" value="1"/>
</dbReference>
<dbReference type="SUPFAM" id="SSF55874">
    <property type="entry name" value="ATPase domain of HSP90 chaperone/DNA topoisomerase II/histidine kinase"/>
    <property type="match status" value="1"/>
</dbReference>
<feature type="non-terminal residue" evidence="5">
    <location>
        <position position="1"/>
    </location>
</feature>
<dbReference type="EMBL" id="CADCTV010000957">
    <property type="protein sequence ID" value="CAA9370581.1"/>
    <property type="molecule type" value="Genomic_DNA"/>
</dbReference>
<dbReference type="CDD" id="cd16917">
    <property type="entry name" value="HATPase_UhpB-NarQ-NarX-like"/>
    <property type="match status" value="1"/>
</dbReference>
<evidence type="ECO:0000313" key="5">
    <source>
        <dbReference type="EMBL" id="CAA9370581.1"/>
    </source>
</evidence>
<dbReference type="GO" id="GO:0016020">
    <property type="term" value="C:membrane"/>
    <property type="evidence" value="ECO:0007669"/>
    <property type="project" value="InterPro"/>
</dbReference>
<proteinExistence type="predicted"/>